<name>A0A1H3SQG1_9BACT</name>
<dbReference type="EMBL" id="FNQC01000013">
    <property type="protein sequence ID" value="SDZ40313.1"/>
    <property type="molecule type" value="Genomic_DNA"/>
</dbReference>
<sequence length="32" mass="3821">MVDETVWIEFRHVVISGEWEVDSRTKVFKIGQ</sequence>
<accession>A0A1H3SQG1</accession>
<organism evidence="1 2">
    <name type="scientific">Rhodonellum ikkaensis</name>
    <dbReference type="NCBI Taxonomy" id="336829"/>
    <lineage>
        <taxon>Bacteria</taxon>
        <taxon>Pseudomonadati</taxon>
        <taxon>Bacteroidota</taxon>
        <taxon>Cytophagia</taxon>
        <taxon>Cytophagales</taxon>
        <taxon>Cytophagaceae</taxon>
        <taxon>Rhodonellum</taxon>
    </lineage>
</organism>
<gene>
    <name evidence="1" type="ORF">SAMN05444412_11319</name>
</gene>
<keyword evidence="2" id="KW-1185">Reference proteome</keyword>
<evidence type="ECO:0000313" key="1">
    <source>
        <dbReference type="EMBL" id="SDZ40313.1"/>
    </source>
</evidence>
<evidence type="ECO:0000313" key="2">
    <source>
        <dbReference type="Proteomes" id="UP000199663"/>
    </source>
</evidence>
<protein>
    <submittedName>
        <fullName evidence="1">Uncharacterized protein</fullName>
    </submittedName>
</protein>
<reference evidence="1 2" key="1">
    <citation type="submission" date="2016-10" db="EMBL/GenBank/DDBJ databases">
        <authorList>
            <person name="Varghese N."/>
            <person name="Submissions S."/>
        </authorList>
    </citation>
    <scope>NUCLEOTIDE SEQUENCE [LARGE SCALE GENOMIC DNA]</scope>
    <source>
        <strain evidence="1 2">DSM 17997</strain>
    </source>
</reference>
<comment type="caution">
    <text evidence="1">The sequence shown here is derived from an EMBL/GenBank/DDBJ whole genome shotgun (WGS) entry which is preliminary data.</text>
</comment>
<dbReference type="Proteomes" id="UP000199663">
    <property type="component" value="Unassembled WGS sequence"/>
</dbReference>
<proteinExistence type="predicted"/>